<dbReference type="SUPFAM" id="SSF57884">
    <property type="entry name" value="Ada DNA repair protein, N-terminal domain (N-Ada 10)"/>
    <property type="match status" value="1"/>
</dbReference>
<protein>
    <submittedName>
        <fullName evidence="4">ImmA/IrrE family metallo-endopeptidase</fullName>
    </submittedName>
</protein>
<feature type="region of interest" description="Disordered" evidence="1">
    <location>
        <begin position="260"/>
        <end position="313"/>
    </location>
</feature>
<feature type="compositionally biased region" description="Polar residues" evidence="1">
    <location>
        <begin position="286"/>
        <end position="298"/>
    </location>
</feature>
<evidence type="ECO:0000256" key="1">
    <source>
        <dbReference type="SAM" id="MobiDB-lite"/>
    </source>
</evidence>
<dbReference type="EMBL" id="JACRSV010000001">
    <property type="protein sequence ID" value="MBC8559716.1"/>
    <property type="molecule type" value="Genomic_DNA"/>
</dbReference>
<feature type="domain" description="IrrE N-terminal-like" evidence="3">
    <location>
        <begin position="66"/>
        <end position="146"/>
    </location>
</feature>
<evidence type="ECO:0000259" key="3">
    <source>
        <dbReference type="Pfam" id="PF06114"/>
    </source>
</evidence>
<dbReference type="InterPro" id="IPR035451">
    <property type="entry name" value="Ada-like_dom_sf"/>
</dbReference>
<name>A0A926E1R7_9FIRM</name>
<keyword evidence="2" id="KW-0472">Membrane</keyword>
<gene>
    <name evidence="4" type="ORF">H8710_06460</name>
</gene>
<evidence type="ECO:0000313" key="5">
    <source>
        <dbReference type="Proteomes" id="UP000610760"/>
    </source>
</evidence>
<dbReference type="Gene3D" id="1.10.10.2910">
    <property type="match status" value="1"/>
</dbReference>
<organism evidence="4 5">
    <name type="scientific">Fumia xinanensis</name>
    <dbReference type="NCBI Taxonomy" id="2763659"/>
    <lineage>
        <taxon>Bacteria</taxon>
        <taxon>Bacillati</taxon>
        <taxon>Bacillota</taxon>
        <taxon>Clostridia</taxon>
        <taxon>Eubacteriales</taxon>
        <taxon>Oscillospiraceae</taxon>
        <taxon>Fumia</taxon>
    </lineage>
</organism>
<comment type="caution">
    <text evidence="4">The sequence shown here is derived from an EMBL/GenBank/DDBJ whole genome shotgun (WGS) entry which is preliminary data.</text>
</comment>
<dbReference type="RefSeq" id="WP_249294644.1">
    <property type="nucleotide sequence ID" value="NZ_JACRSV010000001.1"/>
</dbReference>
<dbReference type="AlphaFoldDB" id="A0A926E1R7"/>
<keyword evidence="2" id="KW-0812">Transmembrane</keyword>
<keyword evidence="2" id="KW-1133">Transmembrane helix</keyword>
<evidence type="ECO:0000313" key="4">
    <source>
        <dbReference type="EMBL" id="MBC8559716.1"/>
    </source>
</evidence>
<proteinExistence type="predicted"/>
<reference evidence="4" key="1">
    <citation type="submission" date="2020-08" db="EMBL/GenBank/DDBJ databases">
        <title>Genome public.</title>
        <authorList>
            <person name="Liu C."/>
            <person name="Sun Q."/>
        </authorList>
    </citation>
    <scope>NUCLEOTIDE SEQUENCE</scope>
    <source>
        <strain evidence="4">NSJ-33</strain>
    </source>
</reference>
<accession>A0A926E1R7</accession>
<dbReference type="Proteomes" id="UP000610760">
    <property type="component" value="Unassembled WGS sequence"/>
</dbReference>
<keyword evidence="5" id="KW-1185">Reference proteome</keyword>
<dbReference type="InterPro" id="IPR010359">
    <property type="entry name" value="IrrE_HExxH"/>
</dbReference>
<sequence length="367" mass="41191">MNVPNLAYKFRLDYRIAHMPLDCDQLVYILRRNFRILKYSEAEAELVRRECFSCTLELDGFALTDEFDQTTIYISDYIDREKRLCVLLHELGHVICGHCRKLGPVMGYGWSGDPMQEEEANEFARSVLAPVCYLAKLPVQSPEDIQAVTGVRKRDAQRLYKDVLKYRKEAHLVTQQEKSLIKMMNGAEDRPSFHRGQKCLKRVAAASFIALAVILGICCCAPYFNMEENLPAYSSSGSQNYGGSVSMASAEGDLDLLEENSQPVSASVPDTGLPKVGEDQPEAGFQQGQAPSSSSGTPEQGPVPPGGSQVTQDGQAQKMFWATQYGECYHREDCFHLYGRDNMRELTRQEALEDGLRPCKDCRPDEK</sequence>
<dbReference type="Gene3D" id="3.40.10.10">
    <property type="entry name" value="DNA Methylphosphotriester Repair Domain"/>
    <property type="match status" value="1"/>
</dbReference>
<dbReference type="Pfam" id="PF06114">
    <property type="entry name" value="Peptidase_M78"/>
    <property type="match status" value="1"/>
</dbReference>
<feature type="transmembrane region" description="Helical" evidence="2">
    <location>
        <begin position="203"/>
        <end position="224"/>
    </location>
</feature>
<evidence type="ECO:0000256" key="2">
    <source>
        <dbReference type="SAM" id="Phobius"/>
    </source>
</evidence>